<evidence type="ECO:0000256" key="2">
    <source>
        <dbReference type="SAM" id="Phobius"/>
    </source>
</evidence>
<name>A0A7J7DP80_TRIWF</name>
<gene>
    <name evidence="3" type="ORF">HS088_TW04G00095</name>
</gene>
<feature type="compositionally biased region" description="Basic and acidic residues" evidence="1">
    <location>
        <begin position="305"/>
        <end position="317"/>
    </location>
</feature>
<keyword evidence="2" id="KW-0472">Membrane</keyword>
<evidence type="ECO:0000313" key="3">
    <source>
        <dbReference type="EMBL" id="KAF5748145.1"/>
    </source>
</evidence>
<dbReference type="PANTHER" id="PTHR35099:SF2">
    <property type="entry name" value="OS02G0182700 PROTEIN"/>
    <property type="match status" value="1"/>
</dbReference>
<feature type="compositionally biased region" description="Polar residues" evidence="1">
    <location>
        <begin position="217"/>
        <end position="237"/>
    </location>
</feature>
<dbReference type="AlphaFoldDB" id="A0A7J7DP80"/>
<evidence type="ECO:0000313" key="4">
    <source>
        <dbReference type="Proteomes" id="UP000593562"/>
    </source>
</evidence>
<keyword evidence="4" id="KW-1185">Reference proteome</keyword>
<feature type="region of interest" description="Disordered" evidence="1">
    <location>
        <begin position="176"/>
        <end position="249"/>
    </location>
</feature>
<feature type="region of interest" description="Disordered" evidence="1">
    <location>
        <begin position="305"/>
        <end position="339"/>
    </location>
</feature>
<keyword evidence="2" id="KW-0812">Transmembrane</keyword>
<keyword evidence="2" id="KW-1133">Transmembrane helix</keyword>
<dbReference type="PANTHER" id="PTHR35099">
    <property type="entry name" value="OS02G0182700 PROTEIN"/>
    <property type="match status" value="1"/>
</dbReference>
<organism evidence="3 4">
    <name type="scientific">Tripterygium wilfordii</name>
    <name type="common">Thunder God vine</name>
    <dbReference type="NCBI Taxonomy" id="458696"/>
    <lineage>
        <taxon>Eukaryota</taxon>
        <taxon>Viridiplantae</taxon>
        <taxon>Streptophyta</taxon>
        <taxon>Embryophyta</taxon>
        <taxon>Tracheophyta</taxon>
        <taxon>Spermatophyta</taxon>
        <taxon>Magnoliopsida</taxon>
        <taxon>eudicotyledons</taxon>
        <taxon>Gunneridae</taxon>
        <taxon>Pentapetalae</taxon>
        <taxon>rosids</taxon>
        <taxon>fabids</taxon>
        <taxon>Celastrales</taxon>
        <taxon>Celastraceae</taxon>
        <taxon>Tripterygium</taxon>
    </lineage>
</organism>
<dbReference type="FunCoup" id="A0A7J7DP80">
    <property type="interactions" value="804"/>
</dbReference>
<evidence type="ECO:0000256" key="1">
    <source>
        <dbReference type="SAM" id="MobiDB-lite"/>
    </source>
</evidence>
<accession>A0A7J7DP80</accession>
<sequence length="377" mass="42055">MTHSVTSFALTKVVDVAIAVNGVVAGKGAAVVKGAAACRRKMPEKSKLESVIVINYDEIDKTKPFSRRILAARNSTKKIRKPFTSILSARSKVLLDNFYFYSSIFVAGFYIILMANDEWVRAAMTDDMMVVELLLRLKQAQAASPAKYTAVFLLKWGMRQPRTRLAMRCGGVERRKEDDSSIRCSPTTPLSWSGGGGEASPSGTADGFEETSRHNSRSPPGSRSKITSTSEATSVSLKRSRKKKTFSELKEEENLLLKERIHLKKELAISRATFKKQRATNENLKRIKLDLGSQPANNSYSIFNEQEKRNCCQKENSEAPPKPRHTSGENQSLSYSSEAHKAVSIQDQSFLLPDLNMMPLEEDSTSEIAWNEMMKIS</sequence>
<protein>
    <submittedName>
        <fullName evidence="3">Uncharacterized protein</fullName>
    </submittedName>
</protein>
<reference evidence="3 4" key="1">
    <citation type="journal article" date="2020" name="Nat. Commun.">
        <title>Genome of Tripterygium wilfordii and identification of cytochrome P450 involved in triptolide biosynthesis.</title>
        <authorList>
            <person name="Tu L."/>
            <person name="Su P."/>
            <person name="Zhang Z."/>
            <person name="Gao L."/>
            <person name="Wang J."/>
            <person name="Hu T."/>
            <person name="Zhou J."/>
            <person name="Zhang Y."/>
            <person name="Zhao Y."/>
            <person name="Liu Y."/>
            <person name="Song Y."/>
            <person name="Tong Y."/>
            <person name="Lu Y."/>
            <person name="Yang J."/>
            <person name="Xu C."/>
            <person name="Jia M."/>
            <person name="Peters R.J."/>
            <person name="Huang L."/>
            <person name="Gao W."/>
        </authorList>
    </citation>
    <scope>NUCLEOTIDE SEQUENCE [LARGE SCALE GENOMIC DNA]</scope>
    <source>
        <strain evidence="4">cv. XIE 37</strain>
        <tissue evidence="3">Leaf</tissue>
    </source>
</reference>
<proteinExistence type="predicted"/>
<dbReference type="Proteomes" id="UP000593562">
    <property type="component" value="Unassembled WGS sequence"/>
</dbReference>
<comment type="caution">
    <text evidence="3">The sequence shown here is derived from an EMBL/GenBank/DDBJ whole genome shotgun (WGS) entry which is preliminary data.</text>
</comment>
<feature type="transmembrane region" description="Helical" evidence="2">
    <location>
        <begin position="98"/>
        <end position="115"/>
    </location>
</feature>
<feature type="compositionally biased region" description="Polar residues" evidence="1">
    <location>
        <begin position="182"/>
        <end position="191"/>
    </location>
</feature>
<dbReference type="EMBL" id="JAAARO010000004">
    <property type="protein sequence ID" value="KAF5748145.1"/>
    <property type="molecule type" value="Genomic_DNA"/>
</dbReference>
<dbReference type="InParanoid" id="A0A7J7DP80"/>
<feature type="compositionally biased region" description="Polar residues" evidence="1">
    <location>
        <begin position="328"/>
        <end position="337"/>
    </location>
</feature>